<name>A0ABN6MXX1_9BACT</name>
<accession>A0ABN6MXX1</accession>
<reference evidence="2" key="1">
    <citation type="journal article" date="2022" name="Int. J. Syst. Evol. Microbiol.">
        <title>Anaeromyxobacter oryzae sp. nov., Anaeromyxobacter diazotrophicus sp. nov. and Anaeromyxobacter paludicola sp. nov., isolated from paddy soils.</title>
        <authorList>
            <person name="Itoh H."/>
            <person name="Xu Z."/>
            <person name="Mise K."/>
            <person name="Masuda Y."/>
            <person name="Ushijima N."/>
            <person name="Hayakawa C."/>
            <person name="Shiratori Y."/>
            <person name="Senoo K."/>
        </authorList>
    </citation>
    <scope>NUCLEOTIDE SEQUENCE [LARGE SCALE GENOMIC DNA]</scope>
    <source>
        <strain evidence="2">Red232</strain>
    </source>
</reference>
<organism evidence="1 2">
    <name type="scientific">Anaeromyxobacter oryzae</name>
    <dbReference type="NCBI Taxonomy" id="2918170"/>
    <lineage>
        <taxon>Bacteria</taxon>
        <taxon>Pseudomonadati</taxon>
        <taxon>Myxococcota</taxon>
        <taxon>Myxococcia</taxon>
        <taxon>Myxococcales</taxon>
        <taxon>Cystobacterineae</taxon>
        <taxon>Anaeromyxobacteraceae</taxon>
        <taxon>Anaeromyxobacter</taxon>
    </lineage>
</organism>
<gene>
    <name evidence="1" type="ORF">AMOR_47940</name>
</gene>
<sequence length="305" mass="32188">MAMERPRRREPARAALAAVVLGATLAAADAARAVEPRTTLSLDQYARGNPEGVTVSATLARQWDQPDGAGPLAQGRYALASAGLGLCPAWAQLSLGGEWVPVAPLQLRAQYDLFGFFGANGALLAVAGPDARFGRDELTALAGRERAGLGHRLLLAPTLRARAGLVILRSQTDVALYRLTAEAGFRYESEYDTLVGRDDVVLQNRTALLVPWPGAGAAVLVGPVHEITWAARADLARERIGGLAYWTPAGPVLGLDRPRILVYAGVNLRDRNRAGEPFAIVGVGGDVDVAPRRAAPEPTSAASRP</sequence>
<keyword evidence="2" id="KW-1185">Reference proteome</keyword>
<dbReference type="Proteomes" id="UP001162891">
    <property type="component" value="Chromosome"/>
</dbReference>
<proteinExistence type="predicted"/>
<protein>
    <submittedName>
        <fullName evidence="1">Uncharacterized protein</fullName>
    </submittedName>
</protein>
<dbReference type="EMBL" id="AP025591">
    <property type="protein sequence ID" value="BDG05798.1"/>
    <property type="molecule type" value="Genomic_DNA"/>
</dbReference>
<evidence type="ECO:0000313" key="2">
    <source>
        <dbReference type="Proteomes" id="UP001162891"/>
    </source>
</evidence>
<evidence type="ECO:0000313" key="1">
    <source>
        <dbReference type="EMBL" id="BDG05798.1"/>
    </source>
</evidence>